<dbReference type="RefSeq" id="WP_343816765.1">
    <property type="nucleotide sequence ID" value="NZ_BAAAFA010000004.1"/>
</dbReference>
<gene>
    <name evidence="1" type="ORF">GCM10009111_15260</name>
</gene>
<name>A0ABN1L645_9GAMM</name>
<accession>A0ABN1L645</accession>
<organism evidence="1 2">
    <name type="scientific">Colwellia asteriadis</name>
    <dbReference type="NCBI Taxonomy" id="517723"/>
    <lineage>
        <taxon>Bacteria</taxon>
        <taxon>Pseudomonadati</taxon>
        <taxon>Pseudomonadota</taxon>
        <taxon>Gammaproteobacteria</taxon>
        <taxon>Alteromonadales</taxon>
        <taxon>Colwelliaceae</taxon>
        <taxon>Colwellia</taxon>
    </lineage>
</organism>
<protein>
    <submittedName>
        <fullName evidence="1">Uncharacterized protein</fullName>
    </submittedName>
</protein>
<proteinExistence type="predicted"/>
<dbReference type="Proteomes" id="UP001500021">
    <property type="component" value="Unassembled WGS sequence"/>
</dbReference>
<dbReference type="EMBL" id="BAAAFA010000004">
    <property type="protein sequence ID" value="GAA0816054.1"/>
    <property type="molecule type" value="Genomic_DNA"/>
</dbReference>
<sequence length="432" mass="48532">MNFSVNPYVSNTVTLSHASDKLTVPQKTLTDNESTTPTTSQTLFISEVAKVNFNFANWLKEPIQAEFSDEKKEKLALLYEKLPEDKFIHLARMGVTSNDDLLAMVPSLDEKQLTQLSDVIAGVGVSANMLYTHLNEYAKHGKRSGAEKVAQFLEVLANSKRPVREQLIENASQYTEQVNIYREQKKNQVTYSPLGEYNNPRSSANDLQNFISTVIDAESPATLVNKLNQYTSTQQSQLLNVLGFDREQGEALLNALMNKSENTKDSILSFIGNLALKANPFLEMKVFNSSDVGYRKGYGDNLHETVAVMVEQTVSLLSEYSFGDTQLENIGVQLNKLHRKEQIAYLEVATIGLENLLSDKTQGSVTSLTNDDQQQALRRLSPLLSNKSLLNIVYQTREGEEREHGQFFTPKSQQQYQQDLTTTIKHFLPSSV</sequence>
<comment type="caution">
    <text evidence="1">The sequence shown here is derived from an EMBL/GenBank/DDBJ whole genome shotgun (WGS) entry which is preliminary data.</text>
</comment>
<keyword evidence="2" id="KW-1185">Reference proteome</keyword>
<evidence type="ECO:0000313" key="2">
    <source>
        <dbReference type="Proteomes" id="UP001500021"/>
    </source>
</evidence>
<reference evidence="1 2" key="1">
    <citation type="journal article" date="2019" name="Int. J. Syst. Evol. Microbiol.">
        <title>The Global Catalogue of Microorganisms (GCM) 10K type strain sequencing project: providing services to taxonomists for standard genome sequencing and annotation.</title>
        <authorList>
            <consortium name="The Broad Institute Genomics Platform"/>
            <consortium name="The Broad Institute Genome Sequencing Center for Infectious Disease"/>
            <person name="Wu L."/>
            <person name="Ma J."/>
        </authorList>
    </citation>
    <scope>NUCLEOTIDE SEQUENCE [LARGE SCALE GENOMIC DNA]</scope>
    <source>
        <strain evidence="1 2">JCM 15608</strain>
    </source>
</reference>
<evidence type="ECO:0000313" key="1">
    <source>
        <dbReference type="EMBL" id="GAA0816054.1"/>
    </source>
</evidence>